<evidence type="ECO:0000259" key="9">
    <source>
        <dbReference type="PROSITE" id="PS51379"/>
    </source>
</evidence>
<dbReference type="InterPro" id="IPR007329">
    <property type="entry name" value="FMN-bd"/>
</dbReference>
<dbReference type="InterPro" id="IPR017900">
    <property type="entry name" value="4Fe4S_Fe_S_CS"/>
</dbReference>
<keyword evidence="2" id="KW-1003">Cell membrane</keyword>
<name>A0A0H3J361_CLOPA</name>
<evidence type="ECO:0000256" key="1">
    <source>
        <dbReference type="ARBA" id="ARBA00004236"/>
    </source>
</evidence>
<gene>
    <name evidence="10" type="ORF">CLPA_c11370</name>
    <name evidence="11" type="ORF">CP6013_02015</name>
</gene>
<proteinExistence type="predicted"/>
<dbReference type="PROSITE" id="PS00198">
    <property type="entry name" value="4FE4S_FER_1"/>
    <property type="match status" value="1"/>
</dbReference>
<feature type="domain" description="4Fe-4S ferredoxin-type" evidence="9">
    <location>
        <begin position="199"/>
        <end position="231"/>
    </location>
</feature>
<evidence type="ECO:0000256" key="7">
    <source>
        <dbReference type="SAM" id="MobiDB-lite"/>
    </source>
</evidence>
<feature type="transmembrane region" description="Helical" evidence="8">
    <location>
        <begin position="20"/>
        <end position="41"/>
    </location>
</feature>
<keyword evidence="8" id="KW-1133">Transmembrane helix</keyword>
<dbReference type="KEGG" id="cpae:CPAST_c11370"/>
<feature type="compositionally biased region" description="Low complexity" evidence="7">
    <location>
        <begin position="773"/>
        <end position="783"/>
    </location>
</feature>
<keyword evidence="4" id="KW-0408">Iron</keyword>
<dbReference type="PANTHER" id="PTHR30224">
    <property type="entry name" value="ELECTRON TRANSPORT PROTEIN"/>
    <property type="match status" value="1"/>
</dbReference>
<protein>
    <submittedName>
        <fullName evidence="11">FMN-binding domain protein</fullName>
    </submittedName>
    <submittedName>
        <fullName evidence="10">Polyferredoxin</fullName>
    </submittedName>
</protein>
<sequence length="1184" mass="128161">MNKKLSVLKKKISILKIARFIIQLVFLYFFSGLFTLAFTGFKSIYLGLARENFSIANSFTFLAAFTGVVVLSILIGRFFCGWLCAFGTFNDLLYLTSSKIFKKKVKIPPSVDEKLKYIKYIILLEIIIFIWSMNRVPEKSINPWDAFAQLFQIKTMASEMPIAFIFLALITVGAIFIERFFCRYLCPLGAIQAILSKFKIINISKPSEKCGKCQLCTSNCPMGINLSQVEAVESGECISCLKCVDACYRSNPKVVMFKKLNMQWYSSTAAAILVFGFIFWGSKFVKPEAKIGSVSAAEMSKVDEAVFSDGVYTGVGNGYRPNLKVQVKIAKGKISDIKIICHEETKGYYEQAFDIVPKEIIASQSTNVDVVSGATRSSNGIKQAVNDALNKARKDKTKNQVVDSQKSDSASTEAENISADVSMDKNAKFKDGTYTGVAKGYASGLTVSVTIKDGKISDIKIISHNETPGFYEKAFSTVPKEIIAAQSTDVDVVSGATFSSRGIMAAVKNALEKALISGELPEDNTSTTEDTNTTLNSNVDVSSIVSKLPVYTGKGLYKDGVYTGTGKGFMPNLKVSVTVKDRKISDIKIISHNETPGFYEKAFSIVPKEIISKQATDVDTVSGATRSSEGIIAAVNDALKNARLDDSTPKPVIPNSVTPTPSNPTPQQPAAPTTPAGTKYKDGVYTGTADGFQPGLTVSVTIKDNKISDIKITAHNESEGFYEKPFDSVPKAIISKQSTDVDVVSGATYTSKGIMNAVANALKDTKLDGTGGSTTPTNSSDNNNDTEKPGNEKPITTAAPLYKDGRYTGVGKGLKKDLTVDVTVKDNKITDINLITYKDGIEYMKKAMTPMTERIIAAQSTDVDVVSGAVETSNGIKDAVNKALEKAVYKDGTFTGVGRGYNRTDRINLKVTVKDGKMSNIDIISQAETPEYFEKVWPTIPSKIIETQSVAVDAVSGATRSSNGIMNAVKAALATDTTVGETSTYPSKEDVAAPFRDGVYTGKGKGYAGDITVNITVKDNKILKIELGNNSETPSYFEKVWSIIPNEMIEKQSADVDAVSGATRSTNGIINAVKDALRNSKLALSAPAEAPYKDGSYEGEAEGFRGPMKVKVEVKDNKILKVDMISNMDDKDWFNKAWTTIPEKIVETNNVNVDVVSGATYSSKGIIGAVNDALRDAHDATLNY</sequence>
<feature type="region of interest" description="Disordered" evidence="7">
    <location>
        <begin position="643"/>
        <end position="682"/>
    </location>
</feature>
<feature type="transmembrane region" description="Helical" evidence="8">
    <location>
        <begin position="61"/>
        <end position="94"/>
    </location>
</feature>
<dbReference type="GeneID" id="93073328"/>
<accession>A0A0H3J361</accession>
<dbReference type="SMART" id="SM00900">
    <property type="entry name" value="FMN_bind"/>
    <property type="match status" value="8"/>
</dbReference>
<evidence type="ECO:0000313" key="12">
    <source>
        <dbReference type="Proteomes" id="UP000028042"/>
    </source>
</evidence>
<dbReference type="GO" id="GO:0005886">
    <property type="term" value="C:plasma membrane"/>
    <property type="evidence" value="ECO:0007669"/>
    <property type="project" value="UniProtKB-SubCell"/>
</dbReference>
<feature type="transmembrane region" description="Helical" evidence="8">
    <location>
        <begin position="160"/>
        <end position="177"/>
    </location>
</feature>
<dbReference type="GO" id="GO:0010181">
    <property type="term" value="F:FMN binding"/>
    <property type="evidence" value="ECO:0007669"/>
    <property type="project" value="InterPro"/>
</dbReference>
<feature type="transmembrane region" description="Helical" evidence="8">
    <location>
        <begin position="115"/>
        <end position="133"/>
    </location>
</feature>
<evidence type="ECO:0000256" key="3">
    <source>
        <dbReference type="ARBA" id="ARBA00022723"/>
    </source>
</evidence>
<dbReference type="KEGG" id="cpat:CLPA_c11370"/>
<dbReference type="Proteomes" id="UP000028042">
    <property type="component" value="Unassembled WGS sequence"/>
</dbReference>
<dbReference type="Gene3D" id="3.90.1010.20">
    <property type="match status" value="8"/>
</dbReference>
<reference evidence="11 12" key="3">
    <citation type="journal article" name="Genome Announc.">
        <title>Improved Draft Genome Sequence of Clostridium pasteurianum Strain ATCC 6013 (DSM 525) Using a Hybrid Next-Generation Sequencing Approach.</title>
        <authorList>
            <person name="Pyne M.E."/>
            <person name="Utturkar S."/>
            <person name="Brown S.D."/>
            <person name="Moo-Young M."/>
            <person name="Chung D.A."/>
            <person name="Chou C.P."/>
        </authorList>
    </citation>
    <scope>NUCLEOTIDE SEQUENCE [LARGE SCALE GENOMIC DNA]</scope>
    <source>
        <strain evidence="11 12">ATCC 6013</strain>
    </source>
</reference>
<dbReference type="GO" id="GO:0051536">
    <property type="term" value="F:iron-sulfur cluster binding"/>
    <property type="evidence" value="ECO:0007669"/>
    <property type="project" value="UniProtKB-KW"/>
</dbReference>
<evidence type="ECO:0000256" key="5">
    <source>
        <dbReference type="ARBA" id="ARBA00023014"/>
    </source>
</evidence>
<dbReference type="SUPFAM" id="SSF54862">
    <property type="entry name" value="4Fe-4S ferredoxins"/>
    <property type="match status" value="1"/>
</dbReference>
<evidence type="ECO:0000313" key="13">
    <source>
        <dbReference type="Proteomes" id="UP000030905"/>
    </source>
</evidence>
<feature type="compositionally biased region" description="Polar residues" evidence="7">
    <location>
        <begin position="399"/>
        <end position="415"/>
    </location>
</feature>
<dbReference type="PANTHER" id="PTHR30224:SF4">
    <property type="entry name" value="ELECTRON TRANSPORT PROTEIN YCCM-RELATED"/>
    <property type="match status" value="1"/>
</dbReference>
<evidence type="ECO:0000256" key="8">
    <source>
        <dbReference type="SAM" id="Phobius"/>
    </source>
</evidence>
<keyword evidence="8" id="KW-0812">Transmembrane</keyword>
<dbReference type="InterPro" id="IPR052378">
    <property type="entry name" value="NosR_regulator"/>
</dbReference>
<dbReference type="eggNOG" id="COG0348">
    <property type="taxonomic scope" value="Bacteria"/>
</dbReference>
<dbReference type="RefSeq" id="WP_003444407.1">
    <property type="nucleotide sequence ID" value="NZ_ANZB01000005.1"/>
</dbReference>
<dbReference type="AlphaFoldDB" id="A0A0H3J361"/>
<evidence type="ECO:0000313" key="11">
    <source>
        <dbReference type="EMBL" id="KRU12767.1"/>
    </source>
</evidence>
<comment type="subcellular location">
    <subcellularLocation>
        <location evidence="1">Cell membrane</location>
    </subcellularLocation>
</comment>
<keyword evidence="6 8" id="KW-0472">Membrane</keyword>
<dbReference type="eggNOG" id="COG3976">
    <property type="taxonomic scope" value="Bacteria"/>
</dbReference>
<keyword evidence="3" id="KW-0479">Metal-binding</keyword>
<dbReference type="EMBL" id="JPGY02000001">
    <property type="protein sequence ID" value="KRU12767.1"/>
    <property type="molecule type" value="Genomic_DNA"/>
</dbReference>
<dbReference type="Pfam" id="PF04205">
    <property type="entry name" value="FMN_bind"/>
    <property type="match status" value="8"/>
</dbReference>
<reference evidence="10 13" key="1">
    <citation type="journal article" date="2015" name="Genome Announc.">
        <title>Complete Genome Sequence of the Nitrogen-Fixing and Solvent-Producing Clostridium pasteurianum DSM 525.</title>
        <authorList>
            <person name="Poehlein A."/>
            <person name="Grosse-Honebrink A."/>
            <person name="Zhang Y."/>
            <person name="Minton N.P."/>
            <person name="Daniel R."/>
        </authorList>
    </citation>
    <scope>NUCLEOTIDE SEQUENCE [LARGE SCALE GENOMIC DNA]</scope>
    <source>
        <strain evidence="10">DSM 525</strain>
        <strain evidence="13">DSM 525 / ATCC 6013</strain>
    </source>
</reference>
<feature type="transmembrane region" description="Helical" evidence="8">
    <location>
        <begin position="262"/>
        <end position="281"/>
    </location>
</feature>
<dbReference type="GO" id="GO:0046872">
    <property type="term" value="F:metal ion binding"/>
    <property type="evidence" value="ECO:0007669"/>
    <property type="project" value="UniProtKB-KW"/>
</dbReference>
<dbReference type="InterPro" id="IPR017896">
    <property type="entry name" value="4Fe4S_Fe-S-bd"/>
</dbReference>
<dbReference type="PATRIC" id="fig|1262449.3.peg.1826"/>
<reference evidence="11" key="2">
    <citation type="submission" date="2015-10" db="EMBL/GenBank/DDBJ databases">
        <title>Improved Draft Genome Sequence of Clostridium pasteurianum Strain ATCC 6013 (DSM 525) Using a Hybrid Next-Generation Sequencing Approach.</title>
        <authorList>
            <person name="Pyne M.E."/>
            <person name="Utturkar S.M."/>
            <person name="Brown S.D."/>
            <person name="Moo-Young M."/>
            <person name="Chung D.A."/>
            <person name="Chou P.C."/>
        </authorList>
    </citation>
    <scope>NUCLEOTIDE SEQUENCE</scope>
    <source>
        <strain evidence="11">ATCC 6013</strain>
    </source>
</reference>
<dbReference type="EMBL" id="CP009268">
    <property type="protein sequence ID" value="AJA51225.1"/>
    <property type="molecule type" value="Genomic_DNA"/>
</dbReference>
<feature type="region of interest" description="Disordered" evidence="7">
    <location>
        <begin position="765"/>
        <end position="797"/>
    </location>
</feature>
<feature type="region of interest" description="Disordered" evidence="7">
    <location>
        <begin position="392"/>
        <end position="417"/>
    </location>
</feature>
<evidence type="ECO:0000256" key="6">
    <source>
        <dbReference type="ARBA" id="ARBA00023136"/>
    </source>
</evidence>
<dbReference type="Pfam" id="PF12801">
    <property type="entry name" value="Fer4_5"/>
    <property type="match status" value="2"/>
</dbReference>
<evidence type="ECO:0000256" key="2">
    <source>
        <dbReference type="ARBA" id="ARBA00022475"/>
    </source>
</evidence>
<keyword evidence="5" id="KW-0411">Iron-sulfur</keyword>
<evidence type="ECO:0000256" key="4">
    <source>
        <dbReference type="ARBA" id="ARBA00023004"/>
    </source>
</evidence>
<dbReference type="Proteomes" id="UP000030905">
    <property type="component" value="Chromosome"/>
</dbReference>
<dbReference type="PROSITE" id="PS51379">
    <property type="entry name" value="4FE4S_FER_2"/>
    <property type="match status" value="1"/>
</dbReference>
<organism evidence="10 13">
    <name type="scientific">Clostridium pasteurianum DSM 525 = ATCC 6013</name>
    <dbReference type="NCBI Taxonomy" id="1262449"/>
    <lineage>
        <taxon>Bacteria</taxon>
        <taxon>Bacillati</taxon>
        <taxon>Bacillota</taxon>
        <taxon>Clostridia</taxon>
        <taxon>Eubacteriales</taxon>
        <taxon>Clostridiaceae</taxon>
        <taxon>Clostridium</taxon>
    </lineage>
</organism>
<evidence type="ECO:0000313" key="10">
    <source>
        <dbReference type="EMBL" id="AJA51225.1"/>
    </source>
</evidence>
<keyword evidence="13" id="KW-1185">Reference proteome</keyword>